<reference evidence="2 3" key="1">
    <citation type="submission" date="2023-01" db="EMBL/GenBank/DDBJ databases">
        <title>Novel species of the genus Asticcacaulis isolated from rivers.</title>
        <authorList>
            <person name="Lu H."/>
        </authorList>
    </citation>
    <scope>NUCLEOTIDE SEQUENCE [LARGE SCALE GENOMIC DNA]</scope>
    <source>
        <strain evidence="2 3">LKC15W</strain>
    </source>
</reference>
<feature type="transmembrane region" description="Helical" evidence="1">
    <location>
        <begin position="224"/>
        <end position="246"/>
    </location>
</feature>
<feature type="transmembrane region" description="Helical" evidence="1">
    <location>
        <begin position="297"/>
        <end position="320"/>
    </location>
</feature>
<evidence type="ECO:0000313" key="2">
    <source>
        <dbReference type="EMBL" id="MDC7675890.1"/>
    </source>
</evidence>
<name>A0ABT5HI19_9CAUL</name>
<feature type="transmembrane region" description="Helical" evidence="1">
    <location>
        <begin position="56"/>
        <end position="76"/>
    </location>
</feature>
<evidence type="ECO:0000313" key="3">
    <source>
        <dbReference type="Proteomes" id="UP001218579"/>
    </source>
</evidence>
<feature type="transmembrane region" description="Helical" evidence="1">
    <location>
        <begin position="142"/>
        <end position="163"/>
    </location>
</feature>
<feature type="transmembrane region" description="Helical" evidence="1">
    <location>
        <begin position="266"/>
        <end position="290"/>
    </location>
</feature>
<proteinExistence type="predicted"/>
<feature type="transmembrane region" description="Helical" evidence="1">
    <location>
        <begin position="114"/>
        <end position="135"/>
    </location>
</feature>
<keyword evidence="3" id="KW-1185">Reference proteome</keyword>
<sequence>MTSGLTRSLSRAGNIWVAVYALTAAFLTYFCMYAFRKPFTVGTYVDIGDWHFAVDFKITVVIAQVIGYALSKLIGIKVVSEAPPQNRALMIIAFVLASLVGLILFAVLPTGFKVVAIFLSGLPLGMIWGLVFGFLEGRRTSEWLGAGLCISFIVSSGVVKSVGKALTVDYGVPELWMPAATGALFFPLLALSVWMLSQTPPPDAQDQAERMARQPMFHAERKAFWARAGLGLVLLIMAYVVLTALRDFRDNFAVELWDSLGYGDEPAIFSLSELPIAAFILPLFGLSALIRNNAHSVLFYHAMIIAGAVLIAAATLAWQANLLSPLWWMIAVGAGVYLGYIPYNAVLADRLTAALGLPGNAAFFMYMADTSGYGGSVALMLLKNFGLSLSWLTFFTWLCYISAAIVGVTAALSMLYFHLKVFKTPYSRTI</sequence>
<feature type="transmembrane region" description="Helical" evidence="1">
    <location>
        <begin position="394"/>
        <end position="419"/>
    </location>
</feature>
<feature type="transmembrane region" description="Helical" evidence="1">
    <location>
        <begin position="88"/>
        <end position="108"/>
    </location>
</feature>
<dbReference type="RefSeq" id="WP_272744207.1">
    <property type="nucleotide sequence ID" value="NZ_JAQQKV010000001.1"/>
</dbReference>
<dbReference type="EMBL" id="JAQQKV010000001">
    <property type="protein sequence ID" value="MDC7675890.1"/>
    <property type="molecule type" value="Genomic_DNA"/>
</dbReference>
<organism evidence="2 3">
    <name type="scientific">Asticcacaulis machinosus</name>
    <dbReference type="NCBI Taxonomy" id="2984211"/>
    <lineage>
        <taxon>Bacteria</taxon>
        <taxon>Pseudomonadati</taxon>
        <taxon>Pseudomonadota</taxon>
        <taxon>Alphaproteobacteria</taxon>
        <taxon>Caulobacterales</taxon>
        <taxon>Caulobacteraceae</taxon>
        <taxon>Asticcacaulis</taxon>
    </lineage>
</organism>
<feature type="transmembrane region" description="Helical" evidence="1">
    <location>
        <begin position="12"/>
        <end position="36"/>
    </location>
</feature>
<accession>A0ABT5HI19</accession>
<comment type="caution">
    <text evidence="2">The sequence shown here is derived from an EMBL/GenBank/DDBJ whole genome shotgun (WGS) entry which is preliminary data.</text>
</comment>
<gene>
    <name evidence="2" type="ORF">PQU98_07110</name>
</gene>
<dbReference type="Proteomes" id="UP001218579">
    <property type="component" value="Unassembled WGS sequence"/>
</dbReference>
<keyword evidence="1" id="KW-0472">Membrane</keyword>
<protein>
    <submittedName>
        <fullName evidence="2">DUF5690 family protein</fullName>
    </submittedName>
</protein>
<dbReference type="Pfam" id="PF18943">
    <property type="entry name" value="DUF5690"/>
    <property type="match status" value="1"/>
</dbReference>
<evidence type="ECO:0000256" key="1">
    <source>
        <dbReference type="SAM" id="Phobius"/>
    </source>
</evidence>
<dbReference type="InterPro" id="IPR043745">
    <property type="entry name" value="DUF5690"/>
</dbReference>
<feature type="transmembrane region" description="Helical" evidence="1">
    <location>
        <begin position="363"/>
        <end position="382"/>
    </location>
</feature>
<feature type="transmembrane region" description="Helical" evidence="1">
    <location>
        <begin position="326"/>
        <end position="343"/>
    </location>
</feature>
<keyword evidence="1" id="KW-0812">Transmembrane</keyword>
<feature type="transmembrane region" description="Helical" evidence="1">
    <location>
        <begin position="175"/>
        <end position="196"/>
    </location>
</feature>
<keyword evidence="1" id="KW-1133">Transmembrane helix</keyword>